<gene>
    <name evidence="2" type="ORF">HMPREF9135_0181</name>
</gene>
<proteinExistence type="predicted"/>
<accession>U2P8S4</accession>
<evidence type="ECO:0000313" key="2">
    <source>
        <dbReference type="EMBL" id="ERK40104.1"/>
    </source>
</evidence>
<dbReference type="AlphaFoldDB" id="U2P8S4"/>
<dbReference type="EMBL" id="AWEY01000008">
    <property type="protein sequence ID" value="ERK40104.1"/>
    <property type="molecule type" value="Genomic_DNA"/>
</dbReference>
<name>U2P8S4_9BACT</name>
<feature type="region of interest" description="Disordered" evidence="1">
    <location>
        <begin position="1"/>
        <end position="26"/>
    </location>
</feature>
<comment type="caution">
    <text evidence="2">The sequence shown here is derived from an EMBL/GenBank/DDBJ whole genome shotgun (WGS) entry which is preliminary data.</text>
</comment>
<dbReference type="Proteomes" id="UP000016648">
    <property type="component" value="Unassembled WGS sequence"/>
</dbReference>
<keyword evidence="3" id="KW-1185">Reference proteome</keyword>
<sequence length="68" mass="7568">MSSGLTFLGQSRRAGEPQQSDGKQKGVDVEDFMDVYFHVSGHFTLDFAPDDAVVHRGRRGEPTFPSRL</sequence>
<evidence type="ECO:0000256" key="1">
    <source>
        <dbReference type="SAM" id="MobiDB-lite"/>
    </source>
</evidence>
<evidence type="ECO:0000313" key="3">
    <source>
        <dbReference type="Proteomes" id="UP000016648"/>
    </source>
</evidence>
<reference evidence="2 3" key="1">
    <citation type="submission" date="2013-08" db="EMBL/GenBank/DDBJ databases">
        <authorList>
            <person name="Durkin A.S."/>
            <person name="Haft D.R."/>
            <person name="McCorrison J."/>
            <person name="Torralba M."/>
            <person name="Gillis M."/>
            <person name="Haft D.H."/>
            <person name="Methe B."/>
            <person name="Sutton G."/>
            <person name="Nelson K.E."/>
        </authorList>
    </citation>
    <scope>NUCLEOTIDE SEQUENCE [LARGE SCALE GENOMIC DNA]</scope>
    <source>
        <strain evidence="2 3">F0067</strain>
    </source>
</reference>
<organism evidence="2 3">
    <name type="scientific">Segatella baroniae F0067</name>
    <dbReference type="NCBI Taxonomy" id="1115809"/>
    <lineage>
        <taxon>Bacteria</taxon>
        <taxon>Pseudomonadati</taxon>
        <taxon>Bacteroidota</taxon>
        <taxon>Bacteroidia</taxon>
        <taxon>Bacteroidales</taxon>
        <taxon>Prevotellaceae</taxon>
        <taxon>Segatella</taxon>
    </lineage>
</organism>
<protein>
    <submittedName>
        <fullName evidence="2">Uncharacterized protein</fullName>
    </submittedName>
</protein>